<dbReference type="GO" id="GO:0005524">
    <property type="term" value="F:ATP binding"/>
    <property type="evidence" value="ECO:0007669"/>
    <property type="project" value="InterPro"/>
</dbReference>
<dbReference type="GO" id="GO:0016301">
    <property type="term" value="F:kinase activity"/>
    <property type="evidence" value="ECO:0007669"/>
    <property type="project" value="InterPro"/>
</dbReference>
<evidence type="ECO:0000259" key="1">
    <source>
        <dbReference type="Pfam" id="PF00485"/>
    </source>
</evidence>
<dbReference type="SUPFAM" id="SSF52540">
    <property type="entry name" value="P-loop containing nucleoside triphosphate hydrolases"/>
    <property type="match status" value="1"/>
</dbReference>
<feature type="domain" description="Phosphoribulokinase/uridine kinase" evidence="1">
    <location>
        <begin position="24"/>
        <end position="160"/>
    </location>
</feature>
<evidence type="ECO:0000313" key="3">
    <source>
        <dbReference type="Proteomes" id="UP000251002"/>
    </source>
</evidence>
<comment type="caution">
    <text evidence="2">The sequence shown here is derived from an EMBL/GenBank/DDBJ whole genome shotgun (WGS) entry which is preliminary data.</text>
</comment>
<dbReference type="Gene3D" id="3.40.50.300">
    <property type="entry name" value="P-loop containing nucleotide triphosphate hydrolases"/>
    <property type="match status" value="1"/>
</dbReference>
<dbReference type="RefSeq" id="WP_112221526.1">
    <property type="nucleotide sequence ID" value="NZ_CP196859.1"/>
</dbReference>
<accession>A0A365L6U9</accession>
<name>A0A365L6U9_9BACL</name>
<dbReference type="Proteomes" id="UP000251002">
    <property type="component" value="Unassembled WGS sequence"/>
</dbReference>
<gene>
    <name evidence="2" type="ORF">DP120_02115</name>
</gene>
<proteinExistence type="predicted"/>
<dbReference type="AlphaFoldDB" id="A0A365L6U9"/>
<evidence type="ECO:0000313" key="2">
    <source>
        <dbReference type="EMBL" id="RAZ81103.1"/>
    </source>
</evidence>
<keyword evidence="3" id="KW-1185">Reference proteome</keyword>
<dbReference type="Pfam" id="PF00485">
    <property type="entry name" value="PRK"/>
    <property type="match status" value="1"/>
</dbReference>
<organism evidence="2 3">
    <name type="scientific">Planococcus halotolerans</name>
    <dbReference type="NCBI Taxonomy" id="2233542"/>
    <lineage>
        <taxon>Bacteria</taxon>
        <taxon>Bacillati</taxon>
        <taxon>Bacillota</taxon>
        <taxon>Bacilli</taxon>
        <taxon>Bacillales</taxon>
        <taxon>Caryophanaceae</taxon>
        <taxon>Planococcus</taxon>
    </lineage>
</organism>
<protein>
    <recommendedName>
        <fullName evidence="1">Phosphoribulokinase/uridine kinase domain-containing protein</fullName>
    </recommendedName>
</protein>
<dbReference type="EMBL" id="QLZR01000001">
    <property type="protein sequence ID" value="RAZ81103.1"/>
    <property type="molecule type" value="Genomic_DNA"/>
</dbReference>
<dbReference type="NCBIfam" id="NF005807">
    <property type="entry name" value="PRK07667.1"/>
    <property type="match status" value="1"/>
</dbReference>
<dbReference type="InterPro" id="IPR027417">
    <property type="entry name" value="P-loop_NTPase"/>
</dbReference>
<reference evidence="2 3" key="1">
    <citation type="submission" date="2018-06" db="EMBL/GenBank/DDBJ databases">
        <title>The draft genome sequences of strains SCU63 and S1.</title>
        <authorList>
            <person name="Gan L."/>
        </authorList>
    </citation>
    <scope>NUCLEOTIDE SEQUENCE [LARGE SCALE GENOMIC DNA]</scope>
    <source>
        <strain evidence="2 3">SCU63</strain>
    </source>
</reference>
<dbReference type="InterPro" id="IPR006083">
    <property type="entry name" value="PRK/URK"/>
</dbReference>
<sequence length="199" mass="24002">MEMEELITQITERLPAIDSGGRLVIGIDGMSRSGKTTLTAKLAENYKSENIPAFSFHLDDLIVERERRYWTGEEEWYEYYQLQWETDWLRDHFFRRLKTAEELTLPFYDGEEDRRENRKVALPESYIIIIEGVFLQRREWRGYCDYVIYIDSSKQQRIEREAAIVQQNLAKFENRYWKAENHYLKSQNPQSHADFIVRN</sequence>